<reference evidence="1" key="1">
    <citation type="submission" date="2025-08" db="UniProtKB">
        <authorList>
            <consortium name="Ensembl"/>
        </authorList>
    </citation>
    <scope>IDENTIFICATION</scope>
</reference>
<protein>
    <submittedName>
        <fullName evidence="1">Trans-2,3-enoyl-CoA reductase-like 2a</fullName>
    </submittedName>
</protein>
<reference evidence="1" key="2">
    <citation type="submission" date="2025-09" db="UniProtKB">
        <authorList>
            <consortium name="Ensembl"/>
        </authorList>
    </citation>
    <scope>IDENTIFICATION</scope>
</reference>
<dbReference type="GO" id="GO:0042761">
    <property type="term" value="P:very long-chain fatty acid biosynthetic process"/>
    <property type="evidence" value="ECO:0007669"/>
    <property type="project" value="TreeGrafter"/>
</dbReference>
<dbReference type="PANTHER" id="PTHR10556:SF59">
    <property type="entry name" value="STEROID 5-ALPHA REDUCTASE C-TERMINAL DOMAIN-CONTAINING PROTEIN"/>
    <property type="match status" value="1"/>
</dbReference>
<dbReference type="PANTHER" id="PTHR10556">
    <property type="entry name" value="3-OXO-5-ALPHA-STEROID 4-DEHYDROGENASE"/>
    <property type="match status" value="1"/>
</dbReference>
<keyword evidence="2" id="KW-1185">Reference proteome</keyword>
<accession>A0A673ZGZ5</accession>
<proteinExistence type="predicted"/>
<dbReference type="OMA" id="RLACACH"/>
<dbReference type="InterPro" id="IPR039357">
    <property type="entry name" value="SRD5A/TECR"/>
</dbReference>
<organism evidence="1 2">
    <name type="scientific">Salmo trutta</name>
    <name type="common">Brown trout</name>
    <dbReference type="NCBI Taxonomy" id="8032"/>
    <lineage>
        <taxon>Eukaryota</taxon>
        <taxon>Metazoa</taxon>
        <taxon>Chordata</taxon>
        <taxon>Craniata</taxon>
        <taxon>Vertebrata</taxon>
        <taxon>Euteleostomi</taxon>
        <taxon>Actinopterygii</taxon>
        <taxon>Neopterygii</taxon>
        <taxon>Teleostei</taxon>
        <taxon>Protacanthopterygii</taxon>
        <taxon>Salmoniformes</taxon>
        <taxon>Salmonidae</taxon>
        <taxon>Salmoninae</taxon>
        <taxon>Salmo</taxon>
    </lineage>
</organism>
<dbReference type="GO" id="GO:0016491">
    <property type="term" value="F:oxidoreductase activity"/>
    <property type="evidence" value="ECO:0007669"/>
    <property type="project" value="TreeGrafter"/>
</dbReference>
<name>A0A673ZGZ5_SALTR</name>
<dbReference type="GeneTree" id="ENSGT00950000182886"/>
<dbReference type="Proteomes" id="UP000472277">
    <property type="component" value="Chromosome 6"/>
</dbReference>
<dbReference type="AlphaFoldDB" id="A0A673ZGZ5"/>
<dbReference type="InParanoid" id="A0A673ZGZ5"/>
<evidence type="ECO:0000313" key="1">
    <source>
        <dbReference type="Ensembl" id="ENSSTUP00000046088.1"/>
    </source>
</evidence>
<sequence>LPHLSLSPPLSSPHLSPSPPSSLSSPLLLSLPSSLALSPHLSLSLVCRRSRLSSLSLLQTSLCLPHLALSLPLPNSVSLPPPLCLSPPPLSLSLSPLLSRSLSPPLSLSPLLSLSLSPHLSLSLSRLSSLSSLIFLVSLSFRLACACHTCHYIKRLIETIFVHRFSHGTMPLRTIIRNCVYYWTFSAWLAFYINHPLYTPPCKSSIIQTDHSVPQRDLQSLLNSLYAGTSE</sequence>
<dbReference type="Ensembl" id="ENSSTUT00000048088.1">
    <property type="protein sequence ID" value="ENSSTUP00000046088.1"/>
    <property type="gene ID" value="ENSSTUG00000019399.1"/>
</dbReference>
<evidence type="ECO:0000313" key="2">
    <source>
        <dbReference type="Proteomes" id="UP000472277"/>
    </source>
</evidence>